<keyword evidence="1" id="KW-1133">Transmembrane helix</keyword>
<dbReference type="EMBL" id="HACA01017775">
    <property type="protein sequence ID" value="CDW35136.1"/>
    <property type="molecule type" value="Transcribed_RNA"/>
</dbReference>
<keyword evidence="2" id="KW-0808">Transferase</keyword>
<protein>
    <submittedName>
        <fullName evidence="2">52 kDa repressor of the inhibitor of the protein kinaselike [Bombyx mori]</fullName>
    </submittedName>
</protein>
<name>A0A0K2UBQ9_LEPSM</name>
<keyword evidence="2" id="KW-0418">Kinase</keyword>
<evidence type="ECO:0000313" key="2">
    <source>
        <dbReference type="EMBL" id="CDW35136.1"/>
    </source>
</evidence>
<organism evidence="2">
    <name type="scientific">Lepeophtheirus salmonis</name>
    <name type="common">Salmon louse</name>
    <name type="synonym">Caligus salmonis</name>
    <dbReference type="NCBI Taxonomy" id="72036"/>
    <lineage>
        <taxon>Eukaryota</taxon>
        <taxon>Metazoa</taxon>
        <taxon>Ecdysozoa</taxon>
        <taxon>Arthropoda</taxon>
        <taxon>Crustacea</taxon>
        <taxon>Multicrustacea</taxon>
        <taxon>Hexanauplia</taxon>
        <taxon>Copepoda</taxon>
        <taxon>Siphonostomatoida</taxon>
        <taxon>Caligidae</taxon>
        <taxon>Lepeophtheirus</taxon>
    </lineage>
</organism>
<keyword evidence="1" id="KW-0472">Membrane</keyword>
<evidence type="ECO:0000256" key="1">
    <source>
        <dbReference type="SAM" id="Phobius"/>
    </source>
</evidence>
<feature type="transmembrane region" description="Helical" evidence="1">
    <location>
        <begin position="40"/>
        <end position="59"/>
    </location>
</feature>
<accession>A0A0K2UBQ9</accession>
<proteinExistence type="predicted"/>
<reference evidence="2" key="1">
    <citation type="submission" date="2014-05" db="EMBL/GenBank/DDBJ databases">
        <authorList>
            <person name="Chronopoulou M."/>
        </authorList>
    </citation>
    <scope>NUCLEOTIDE SEQUENCE</scope>
    <source>
        <tissue evidence="2">Whole organism</tissue>
    </source>
</reference>
<keyword evidence="1" id="KW-0812">Transmembrane</keyword>
<dbReference type="AlphaFoldDB" id="A0A0K2UBQ9"/>
<dbReference type="GO" id="GO:0016301">
    <property type="term" value="F:kinase activity"/>
    <property type="evidence" value="ECO:0007669"/>
    <property type="project" value="UniProtKB-KW"/>
</dbReference>
<sequence>MRWSSRSDPVKVIHTKFTEVITALERLMEDVENATTRSDAGLILQVMLSFSFLIFLGLWERYTS</sequence>